<feature type="transmembrane region" description="Helical" evidence="1">
    <location>
        <begin position="83"/>
        <end position="100"/>
    </location>
</feature>
<sequence>MLDSRTHRVAAAVVAMAYIAIQSFQWFVFAQLPGADDPAQALLQGPLPLNIARAVLMLLSFFGLAYLFLVCCAIAYRRRPAAAVLAFAGFFVFCLLEVQLRSIELFYVFLELPAQYLATTSANEQARILALQSTFQSVQHALYFVLGLTWLLGSVALCLGLGGQRIDGLARFAFALNALRLALRMLDTYVLGGPHFDALYGALYLPLVYLTFVPIAAWLLLRRDQDTSR</sequence>
<dbReference type="RefSeq" id="WP_144898298.1">
    <property type="nucleotide sequence ID" value="NZ_VLKN01000002.1"/>
</dbReference>
<organism evidence="2 3">
    <name type="scientific">Luteimonas cucumeris</name>
    <dbReference type="NCBI Taxonomy" id="985012"/>
    <lineage>
        <taxon>Bacteria</taxon>
        <taxon>Pseudomonadati</taxon>
        <taxon>Pseudomonadota</taxon>
        <taxon>Gammaproteobacteria</taxon>
        <taxon>Lysobacterales</taxon>
        <taxon>Lysobacteraceae</taxon>
        <taxon>Luteimonas</taxon>
    </lineage>
</organism>
<evidence type="ECO:0000256" key="1">
    <source>
        <dbReference type="SAM" id="Phobius"/>
    </source>
</evidence>
<feature type="transmembrane region" description="Helical" evidence="1">
    <location>
        <begin position="169"/>
        <end position="186"/>
    </location>
</feature>
<keyword evidence="3" id="KW-1185">Reference proteome</keyword>
<evidence type="ECO:0000313" key="2">
    <source>
        <dbReference type="EMBL" id="TWI04612.1"/>
    </source>
</evidence>
<keyword evidence="1" id="KW-0812">Transmembrane</keyword>
<gene>
    <name evidence="2" type="ORF">IP90_00745</name>
</gene>
<reference evidence="2 3" key="1">
    <citation type="journal article" date="2015" name="Stand. Genomic Sci.">
        <title>Genomic Encyclopedia of Bacterial and Archaeal Type Strains, Phase III: the genomes of soil and plant-associated and newly described type strains.</title>
        <authorList>
            <person name="Whitman W.B."/>
            <person name="Woyke T."/>
            <person name="Klenk H.P."/>
            <person name="Zhou Y."/>
            <person name="Lilburn T.G."/>
            <person name="Beck B.J."/>
            <person name="De Vos P."/>
            <person name="Vandamme P."/>
            <person name="Eisen J.A."/>
            <person name="Garrity G."/>
            <person name="Hugenholtz P."/>
            <person name="Kyrpides N.C."/>
        </authorList>
    </citation>
    <scope>NUCLEOTIDE SEQUENCE [LARGE SCALE GENOMIC DNA]</scope>
    <source>
        <strain evidence="2 3">CGMCC 1.10821</strain>
    </source>
</reference>
<evidence type="ECO:0000313" key="3">
    <source>
        <dbReference type="Proteomes" id="UP000315167"/>
    </source>
</evidence>
<keyword evidence="1" id="KW-1133">Transmembrane helix</keyword>
<dbReference type="Proteomes" id="UP000315167">
    <property type="component" value="Unassembled WGS sequence"/>
</dbReference>
<name>A0A562LAB0_9GAMM</name>
<accession>A0A562LAB0</accession>
<dbReference type="AlphaFoldDB" id="A0A562LAB0"/>
<dbReference type="EMBL" id="VLKN01000002">
    <property type="protein sequence ID" value="TWI04612.1"/>
    <property type="molecule type" value="Genomic_DNA"/>
</dbReference>
<feature type="transmembrane region" description="Helical" evidence="1">
    <location>
        <begin position="54"/>
        <end position="76"/>
    </location>
</feature>
<protein>
    <submittedName>
        <fullName evidence="2">Uncharacterized protein</fullName>
    </submittedName>
</protein>
<feature type="transmembrane region" description="Helical" evidence="1">
    <location>
        <begin position="198"/>
        <end position="221"/>
    </location>
</feature>
<dbReference type="OrthoDB" id="656243at2"/>
<proteinExistence type="predicted"/>
<keyword evidence="1" id="KW-0472">Membrane</keyword>
<comment type="caution">
    <text evidence="2">The sequence shown here is derived from an EMBL/GenBank/DDBJ whole genome shotgun (WGS) entry which is preliminary data.</text>
</comment>
<feature type="transmembrane region" description="Helical" evidence="1">
    <location>
        <begin position="141"/>
        <end position="162"/>
    </location>
</feature>